<comment type="similarity">
    <text evidence="1">Belongs to the peptidase M81 family.</text>
</comment>
<proteinExistence type="inferred from homology"/>
<evidence type="ECO:0000313" key="5">
    <source>
        <dbReference type="Proteomes" id="UP000244081"/>
    </source>
</evidence>
<gene>
    <name evidence="4" type="ORF">C8N35_106234</name>
</gene>
<keyword evidence="1" id="KW-0378">Hydrolase</keyword>
<evidence type="ECO:0000259" key="3">
    <source>
        <dbReference type="Pfam" id="PF07364"/>
    </source>
</evidence>
<dbReference type="EMBL" id="QAYG01000006">
    <property type="protein sequence ID" value="PTW59849.1"/>
    <property type="molecule type" value="Genomic_DNA"/>
</dbReference>
<dbReference type="GO" id="GO:0046872">
    <property type="term" value="F:metal ion binding"/>
    <property type="evidence" value="ECO:0007669"/>
    <property type="project" value="UniProtKB-KW"/>
</dbReference>
<dbReference type="InterPro" id="IPR015995">
    <property type="entry name" value="MlrC_N"/>
</dbReference>
<dbReference type="RefSeq" id="WP_107990793.1">
    <property type="nucleotide sequence ID" value="NZ_QAYG01000006.1"/>
</dbReference>
<keyword evidence="1" id="KW-0645">Protease</keyword>
<dbReference type="InterPro" id="IPR009197">
    <property type="entry name" value="MlrC"/>
</dbReference>
<name>A0A2T5V7X1_9HYPH</name>
<comment type="caution">
    <text evidence="4">The sequence shown here is derived from an EMBL/GenBank/DDBJ whole genome shotgun (WGS) entry which is preliminary data.</text>
</comment>
<dbReference type="GO" id="GO:0008237">
    <property type="term" value="F:metallopeptidase activity"/>
    <property type="evidence" value="ECO:0007669"/>
    <property type="project" value="UniProtKB-KW"/>
</dbReference>
<evidence type="ECO:0000313" key="4">
    <source>
        <dbReference type="EMBL" id="PTW59849.1"/>
    </source>
</evidence>
<evidence type="ECO:0000259" key="2">
    <source>
        <dbReference type="Pfam" id="PF07171"/>
    </source>
</evidence>
<dbReference type="InterPro" id="IPR010799">
    <property type="entry name" value="MlrC_C"/>
</dbReference>
<feature type="domain" description="Microcystin LR degradation protein MlrC N-terminal" evidence="3">
    <location>
        <begin position="4"/>
        <end position="295"/>
    </location>
</feature>
<keyword evidence="1" id="KW-0482">Metalloprotease</keyword>
<comment type="cofactor">
    <cofactor evidence="1">
        <name>Zn(2+)</name>
        <dbReference type="ChEBI" id="CHEBI:29105"/>
    </cofactor>
    <text evidence="1">Binds 1 zinc ion per subunit.</text>
</comment>
<dbReference type="OrthoDB" id="9782658at2"/>
<organism evidence="4 5">
    <name type="scientific">Breoghania corrubedonensis</name>
    <dbReference type="NCBI Taxonomy" id="665038"/>
    <lineage>
        <taxon>Bacteria</taxon>
        <taxon>Pseudomonadati</taxon>
        <taxon>Pseudomonadota</taxon>
        <taxon>Alphaproteobacteria</taxon>
        <taxon>Hyphomicrobiales</taxon>
        <taxon>Stappiaceae</taxon>
        <taxon>Breoghania</taxon>
    </lineage>
</organism>
<evidence type="ECO:0000256" key="1">
    <source>
        <dbReference type="PIRNR" id="PIRNR012702"/>
    </source>
</evidence>
<accession>A0A2T5V7X1</accession>
<dbReference type="GO" id="GO:0006508">
    <property type="term" value="P:proteolysis"/>
    <property type="evidence" value="ECO:0007669"/>
    <property type="project" value="UniProtKB-KW"/>
</dbReference>
<comment type="function">
    <text evidence="1">Involved in peptidolytic degradation of cyclic heptapeptide hepatotoxin microcystin (MC).</text>
</comment>
<protein>
    <recommendedName>
        <fullName evidence="1">Microcystinase C</fullName>
        <shortName evidence="1">MlrC</shortName>
    </recommendedName>
</protein>
<dbReference type="Proteomes" id="UP000244081">
    <property type="component" value="Unassembled WGS sequence"/>
</dbReference>
<keyword evidence="5" id="KW-1185">Reference proteome</keyword>
<dbReference type="Pfam" id="PF07171">
    <property type="entry name" value="MlrC_C"/>
    <property type="match status" value="1"/>
</dbReference>
<reference evidence="4 5" key="1">
    <citation type="submission" date="2018-04" db="EMBL/GenBank/DDBJ databases">
        <title>Genomic Encyclopedia of Archaeal and Bacterial Type Strains, Phase II (KMG-II): from individual species to whole genera.</title>
        <authorList>
            <person name="Goeker M."/>
        </authorList>
    </citation>
    <scope>NUCLEOTIDE SEQUENCE [LARGE SCALE GENOMIC DNA]</scope>
    <source>
        <strain evidence="4 5">DSM 23382</strain>
    </source>
</reference>
<dbReference type="PIRSF" id="PIRSF012702">
    <property type="entry name" value="UCP012702"/>
    <property type="match status" value="1"/>
</dbReference>
<keyword evidence="1" id="KW-0479">Metal-binding</keyword>
<sequence length="508" mass="54112">MAKRIAIAGFLHETNTFAPSPATLEDFVQGGGHLPMCRGADIITRARGVNVGIAGAIEYGESKGWVIEPLLWAGAIPSAHVEVAAFEGIAGEMLDRLATAGPVDGIYLDLHGAMVCEHLDDGEGALIERVRKLVGPDVPITVSLDLHGNVTPRMMENADVLVAYRTYPHVDMAETGRRAAEQLDALMARARSFAKAFRQLPYLIPIPWQCTGLEPATRLYDAVRNAEDGPVVSTSYLMGFPAADFEDCAQSVLAYAWTQEEADRTADALRDLVLAAEGEFAGHAYGPDEGVREAMRIADGARRPVVIADTQDNPGAGGNSDTTGMLRALVRNKAQRAAIGLIVDPQAARFAHEAGEGAMVSLALGGKSGIPGDEPFEAGFRVESLSNGRVRANGPYYGGTFLELGLSACLSIGGVRVVVASRKAQLADQAMYRFVGIEPRDQAILVNKSSVHFRADFETIAETIMVCTAPGPMALDPADLPWSRLKPGMRMSPKGPAFKASMMKGEPA</sequence>
<dbReference type="Pfam" id="PF07364">
    <property type="entry name" value="DUF1485"/>
    <property type="match status" value="1"/>
</dbReference>
<dbReference type="AlphaFoldDB" id="A0A2T5V7X1"/>
<feature type="domain" description="Microcystin LR degradation protein MlrC C-terminal" evidence="2">
    <location>
        <begin position="307"/>
        <end position="484"/>
    </location>
</feature>